<organism evidence="1 2">
    <name type="scientific">Phytophthora cactorum</name>
    <dbReference type="NCBI Taxonomy" id="29920"/>
    <lineage>
        <taxon>Eukaryota</taxon>
        <taxon>Sar</taxon>
        <taxon>Stramenopiles</taxon>
        <taxon>Oomycota</taxon>
        <taxon>Peronosporomycetes</taxon>
        <taxon>Peronosporales</taxon>
        <taxon>Peronosporaceae</taxon>
        <taxon>Phytophthora</taxon>
    </lineage>
</organism>
<dbReference type="VEuPathDB" id="FungiDB:PC110_g1680"/>
<evidence type="ECO:0008006" key="3">
    <source>
        <dbReference type="Google" id="ProtNLM"/>
    </source>
</evidence>
<evidence type="ECO:0000313" key="2">
    <source>
        <dbReference type="Proteomes" id="UP000688947"/>
    </source>
</evidence>
<name>A0A8T1TQ55_9STRA</name>
<evidence type="ECO:0000313" key="1">
    <source>
        <dbReference type="EMBL" id="KAG6945080.1"/>
    </source>
</evidence>
<proteinExistence type="predicted"/>
<reference evidence="1" key="1">
    <citation type="submission" date="2021-01" db="EMBL/GenBank/DDBJ databases">
        <title>Phytophthora aleatoria, a newly-described species from Pinus radiata is distinct from Phytophthora cactorum isolates based on comparative genomics.</title>
        <authorList>
            <person name="Mcdougal R."/>
            <person name="Panda P."/>
            <person name="Williams N."/>
            <person name="Studholme D.J."/>
        </authorList>
    </citation>
    <scope>NUCLEOTIDE SEQUENCE</scope>
    <source>
        <strain evidence="1">NZFS 3830</strain>
    </source>
</reference>
<sequence>MTSRQLSAFFYADLGEGLFECKKCGRSRKQAPGTGYSNLLGHLGTKHAGNVEEYAELEAAAASAIDMFGFVDDVTLTNYLWMRWVIQRNLPITEVYMRYVAGKVGQTIASEMGESFSLMFAGWTCNSLHFLGIFVFQTADAHLEHIELVLSVYGKGLDMVRFFIGENCSTNQCIATKLGVPRIGCSSHQFNLAVNQILEDYQNQFDMIRTWVIQLLQPNNAAALVRVTPLKPIKLNATRWSLTFTVLEHYVRIRDAVLTISAVEEHVPRGNAHRRIASAVEKSMELDSVCVKLQAEKCFMADVRVLFDTCAAKYPVMADYLSPSADIIHSLEFEMAIVKFQNDLPMLSSEQHSPEGFVVEPSEPTPGPRARVDFASTILRLAKNNA</sequence>
<dbReference type="VEuPathDB" id="FungiDB:PC110_g3964"/>
<dbReference type="EMBL" id="JAENGZ010002050">
    <property type="protein sequence ID" value="KAG6945080.1"/>
    <property type="molecule type" value="Genomic_DNA"/>
</dbReference>
<dbReference type="AlphaFoldDB" id="A0A8T1TQ55"/>
<dbReference type="OrthoDB" id="118298at2759"/>
<protein>
    <recommendedName>
        <fullName evidence="3">BED-type domain-containing protein</fullName>
    </recommendedName>
</protein>
<dbReference type="PANTHER" id="PTHR40866">
    <property type="entry name" value="BED-TYPE DOMAIN-CONTAINING PROTEIN"/>
    <property type="match status" value="1"/>
</dbReference>
<dbReference type="Proteomes" id="UP000688947">
    <property type="component" value="Unassembled WGS sequence"/>
</dbReference>
<feature type="non-terminal residue" evidence="1">
    <location>
        <position position="1"/>
    </location>
</feature>
<dbReference type="PANTHER" id="PTHR40866:SF1">
    <property type="entry name" value="BED-TYPE DOMAIN-CONTAINING PROTEIN"/>
    <property type="match status" value="1"/>
</dbReference>
<comment type="caution">
    <text evidence="1">The sequence shown here is derived from an EMBL/GenBank/DDBJ whole genome shotgun (WGS) entry which is preliminary data.</text>
</comment>
<gene>
    <name evidence="1" type="ORF">JG687_00017500</name>
</gene>
<accession>A0A8T1TQ55</accession>